<evidence type="ECO:0000313" key="2">
    <source>
        <dbReference type="EMBL" id="PAV87260.1"/>
    </source>
</evidence>
<accession>A0A2A2LM73</accession>
<organism evidence="2 3">
    <name type="scientific">Diploscapter pachys</name>
    <dbReference type="NCBI Taxonomy" id="2018661"/>
    <lineage>
        <taxon>Eukaryota</taxon>
        <taxon>Metazoa</taxon>
        <taxon>Ecdysozoa</taxon>
        <taxon>Nematoda</taxon>
        <taxon>Chromadorea</taxon>
        <taxon>Rhabditida</taxon>
        <taxon>Rhabditina</taxon>
        <taxon>Rhabditomorpha</taxon>
        <taxon>Rhabditoidea</taxon>
        <taxon>Rhabditidae</taxon>
        <taxon>Diploscapter</taxon>
    </lineage>
</organism>
<dbReference type="Proteomes" id="UP000218231">
    <property type="component" value="Unassembled WGS sequence"/>
</dbReference>
<reference evidence="2 3" key="1">
    <citation type="journal article" date="2017" name="Curr. Biol.">
        <title>Genome architecture and evolution of a unichromosomal asexual nematode.</title>
        <authorList>
            <person name="Fradin H."/>
            <person name="Zegar C."/>
            <person name="Gutwein M."/>
            <person name="Lucas J."/>
            <person name="Kovtun M."/>
            <person name="Corcoran D."/>
            <person name="Baugh L.R."/>
            <person name="Kiontke K."/>
            <person name="Gunsalus K."/>
            <person name="Fitch D.H."/>
            <person name="Piano F."/>
        </authorList>
    </citation>
    <scope>NUCLEOTIDE SEQUENCE [LARGE SCALE GENOMIC DNA]</scope>
    <source>
        <strain evidence="2">PF1309</strain>
    </source>
</reference>
<feature type="compositionally biased region" description="Basic and acidic residues" evidence="1">
    <location>
        <begin position="1"/>
        <end position="47"/>
    </location>
</feature>
<feature type="region of interest" description="Disordered" evidence="1">
    <location>
        <begin position="1"/>
        <end position="107"/>
    </location>
</feature>
<proteinExistence type="predicted"/>
<dbReference type="AlphaFoldDB" id="A0A2A2LM73"/>
<gene>
    <name evidence="2" type="ORF">WR25_15128</name>
</gene>
<name>A0A2A2LM73_9BILA</name>
<protein>
    <submittedName>
        <fullName evidence="2">Uncharacterized protein</fullName>
    </submittedName>
</protein>
<feature type="compositionally biased region" description="Basic and acidic residues" evidence="1">
    <location>
        <begin position="56"/>
        <end position="77"/>
    </location>
</feature>
<evidence type="ECO:0000313" key="3">
    <source>
        <dbReference type="Proteomes" id="UP000218231"/>
    </source>
</evidence>
<dbReference type="EMBL" id="LIAE01006596">
    <property type="protein sequence ID" value="PAV87260.1"/>
    <property type="molecule type" value="Genomic_DNA"/>
</dbReference>
<comment type="caution">
    <text evidence="2">The sequence shown here is derived from an EMBL/GenBank/DDBJ whole genome shotgun (WGS) entry which is preliminary data.</text>
</comment>
<evidence type="ECO:0000256" key="1">
    <source>
        <dbReference type="SAM" id="MobiDB-lite"/>
    </source>
</evidence>
<sequence length="107" mass="12251">MHEIHVKTERKSGENSEKLMEKLGKGEEGKGEGNGGEIERSRAERRNPKMSHHKAHSAESEMKTPTARQEKGNRPRDGWMGTLDSKDRRVTELLQEKNKVAFPEETR</sequence>
<keyword evidence="3" id="KW-1185">Reference proteome</keyword>
<feature type="compositionally biased region" description="Basic and acidic residues" evidence="1">
    <location>
        <begin position="84"/>
        <end position="107"/>
    </location>
</feature>